<organism evidence="1 2">
    <name type="scientific">Rufibacter radiotolerans</name>
    <dbReference type="NCBI Taxonomy" id="1379910"/>
    <lineage>
        <taxon>Bacteria</taxon>
        <taxon>Pseudomonadati</taxon>
        <taxon>Bacteroidota</taxon>
        <taxon>Cytophagia</taxon>
        <taxon>Cytophagales</taxon>
        <taxon>Hymenobacteraceae</taxon>
        <taxon>Rufibacter</taxon>
    </lineage>
</organism>
<evidence type="ECO:0000313" key="1">
    <source>
        <dbReference type="EMBL" id="AKQ47281.1"/>
    </source>
</evidence>
<dbReference type="RefSeq" id="WP_048922374.1">
    <property type="nucleotide sequence ID" value="NZ_CP010777.1"/>
</dbReference>
<dbReference type="EMBL" id="CP010777">
    <property type="protein sequence ID" value="AKQ47281.1"/>
    <property type="molecule type" value="Genomic_DNA"/>
</dbReference>
<dbReference type="PATRIC" id="fig|1379910.4.peg.4178"/>
<reference evidence="1 2" key="1">
    <citation type="submission" date="2015-01" db="EMBL/GenBank/DDBJ databases">
        <title>Rufibacter sp./DG31D/ whole genome sequencing.</title>
        <authorList>
            <person name="Kim M.K."/>
            <person name="Srinivasan S."/>
            <person name="Lee J.-J."/>
        </authorList>
    </citation>
    <scope>NUCLEOTIDE SEQUENCE [LARGE SCALE GENOMIC DNA]</scope>
    <source>
        <strain evidence="1 2">DG31D</strain>
    </source>
</reference>
<gene>
    <name evidence="1" type="ORF">TH63_19175</name>
</gene>
<evidence type="ECO:0000313" key="2">
    <source>
        <dbReference type="Proteomes" id="UP000036458"/>
    </source>
</evidence>
<dbReference type="Proteomes" id="UP000036458">
    <property type="component" value="Chromosome"/>
</dbReference>
<name>A0A0H4W9X9_9BACT</name>
<dbReference type="AlphaFoldDB" id="A0A0H4W9X9"/>
<proteinExistence type="predicted"/>
<protein>
    <submittedName>
        <fullName evidence="1">Uncharacterized protein</fullName>
    </submittedName>
</protein>
<dbReference type="KEGG" id="ruf:TH63_19175"/>
<dbReference type="OrthoDB" id="853084at2"/>
<sequence>MVNLIYPPSYMNVYAKCIDATLPNFEPEEWIKEGHVYTVKHFTEPLNQEEGMAVTIIDEEGEEIHPSPSHWSFSSNRFELFSIFLN</sequence>
<accession>A0A0H4W9X9</accession>
<keyword evidence="2" id="KW-1185">Reference proteome</keyword>